<dbReference type="Proteomes" id="UP000319576">
    <property type="component" value="Chromosome"/>
</dbReference>
<reference evidence="2 3" key="1">
    <citation type="submission" date="2019-02" db="EMBL/GenBank/DDBJ databases">
        <title>Deep-cultivation of Planctomycetes and their phenomic and genomic characterization uncovers novel biology.</title>
        <authorList>
            <person name="Wiegand S."/>
            <person name="Jogler M."/>
            <person name="Boedeker C."/>
            <person name="Pinto D."/>
            <person name="Vollmers J."/>
            <person name="Rivas-Marin E."/>
            <person name="Kohn T."/>
            <person name="Peeters S.H."/>
            <person name="Heuer A."/>
            <person name="Rast P."/>
            <person name="Oberbeckmann S."/>
            <person name="Bunk B."/>
            <person name="Jeske O."/>
            <person name="Meyerdierks A."/>
            <person name="Storesund J.E."/>
            <person name="Kallscheuer N."/>
            <person name="Luecker S."/>
            <person name="Lage O.M."/>
            <person name="Pohl T."/>
            <person name="Merkel B.J."/>
            <person name="Hornburger P."/>
            <person name="Mueller R.-W."/>
            <person name="Bruemmer F."/>
            <person name="Labrenz M."/>
            <person name="Spormann A.M."/>
            <person name="Op den Camp H."/>
            <person name="Overmann J."/>
            <person name="Amann R."/>
            <person name="Jetten M.S.M."/>
            <person name="Mascher T."/>
            <person name="Medema M.H."/>
            <person name="Devos D.P."/>
            <person name="Kaster A.-K."/>
            <person name="Ovreas L."/>
            <person name="Rohde M."/>
            <person name="Galperin M.Y."/>
            <person name="Jogler C."/>
        </authorList>
    </citation>
    <scope>NUCLEOTIDE SEQUENCE [LARGE SCALE GENOMIC DNA]</scope>
    <source>
        <strain evidence="2 3">ETA_A1</strain>
    </source>
</reference>
<sequence length="166" mass="18330">MRRSRWLLVAVALAAIGGGVYLLAARDDRHRGQFPELKPDLAAPEGYAWEFRDGPDFYTWVLAEPVEAGKRSRSGAGVYVGHHPNPSKTAGDEGRVPGRVCGRDVTWLIERSDAPADRWVRRDVVFGYDHGPGYAPVRLHVWVWGPTEDVVAGLAGRLGDLTFSPR</sequence>
<evidence type="ECO:0000256" key="1">
    <source>
        <dbReference type="SAM" id="MobiDB-lite"/>
    </source>
</evidence>
<accession>A0A517XQV7</accession>
<keyword evidence="3" id="KW-1185">Reference proteome</keyword>
<gene>
    <name evidence="2" type="ORF">ETAA1_18070</name>
</gene>
<evidence type="ECO:0000313" key="3">
    <source>
        <dbReference type="Proteomes" id="UP000319576"/>
    </source>
</evidence>
<evidence type="ECO:0000313" key="2">
    <source>
        <dbReference type="EMBL" id="QDU19869.1"/>
    </source>
</evidence>
<feature type="region of interest" description="Disordered" evidence="1">
    <location>
        <begin position="77"/>
        <end position="96"/>
    </location>
</feature>
<dbReference type="EMBL" id="CP036273">
    <property type="protein sequence ID" value="QDU19869.1"/>
    <property type="molecule type" value="Genomic_DNA"/>
</dbReference>
<dbReference type="RefSeq" id="WP_145236495.1">
    <property type="nucleotide sequence ID" value="NZ_CP036273.1"/>
</dbReference>
<dbReference type="AlphaFoldDB" id="A0A517XQV7"/>
<organism evidence="2 3">
    <name type="scientific">Urbifossiella limnaea</name>
    <dbReference type="NCBI Taxonomy" id="2528023"/>
    <lineage>
        <taxon>Bacteria</taxon>
        <taxon>Pseudomonadati</taxon>
        <taxon>Planctomycetota</taxon>
        <taxon>Planctomycetia</taxon>
        <taxon>Gemmatales</taxon>
        <taxon>Gemmataceae</taxon>
        <taxon>Urbifossiella</taxon>
    </lineage>
</organism>
<protein>
    <submittedName>
        <fullName evidence="2">Uncharacterized protein</fullName>
    </submittedName>
</protein>
<proteinExistence type="predicted"/>
<dbReference type="KEGG" id="uli:ETAA1_18070"/>
<name>A0A517XQV7_9BACT</name>